<dbReference type="Proteomes" id="UP000622638">
    <property type="component" value="Unassembled WGS sequence"/>
</dbReference>
<organism evidence="1 2">
    <name type="scientific">Pseudoduganella buxea</name>
    <dbReference type="NCBI Taxonomy" id="1949069"/>
    <lineage>
        <taxon>Bacteria</taxon>
        <taxon>Pseudomonadati</taxon>
        <taxon>Pseudomonadota</taxon>
        <taxon>Betaproteobacteria</taxon>
        <taxon>Burkholderiales</taxon>
        <taxon>Oxalobacteraceae</taxon>
        <taxon>Telluria group</taxon>
        <taxon>Pseudoduganella</taxon>
    </lineage>
</organism>
<proteinExistence type="predicted"/>
<protein>
    <submittedName>
        <fullName evidence="1">Uncharacterized protein</fullName>
    </submittedName>
</protein>
<evidence type="ECO:0000313" key="2">
    <source>
        <dbReference type="Proteomes" id="UP000622638"/>
    </source>
</evidence>
<comment type="caution">
    <text evidence="1">The sequence shown here is derived from an EMBL/GenBank/DDBJ whole genome shotgun (WGS) entry which is preliminary data.</text>
</comment>
<accession>A0ABQ1L9J5</accession>
<dbReference type="EMBL" id="BMKG01000028">
    <property type="protein sequence ID" value="GGC20244.1"/>
    <property type="molecule type" value="Genomic_DNA"/>
</dbReference>
<gene>
    <name evidence="1" type="ORF">GCM10011572_47000</name>
</gene>
<name>A0ABQ1L9J5_9BURK</name>
<evidence type="ECO:0000313" key="1">
    <source>
        <dbReference type="EMBL" id="GGC20244.1"/>
    </source>
</evidence>
<reference evidence="2" key="1">
    <citation type="journal article" date="2019" name="Int. J. Syst. Evol. Microbiol.">
        <title>The Global Catalogue of Microorganisms (GCM) 10K type strain sequencing project: providing services to taxonomists for standard genome sequencing and annotation.</title>
        <authorList>
            <consortium name="The Broad Institute Genomics Platform"/>
            <consortium name="The Broad Institute Genome Sequencing Center for Infectious Disease"/>
            <person name="Wu L."/>
            <person name="Ma J."/>
        </authorList>
    </citation>
    <scope>NUCLEOTIDE SEQUENCE [LARGE SCALE GENOMIC DNA]</scope>
    <source>
        <strain evidence="2">CGMCC 1.15931</strain>
    </source>
</reference>
<keyword evidence="2" id="KW-1185">Reference proteome</keyword>
<sequence>MIFDAEEAMTVFAMPVFDATVIYEGKELFKGKGAAGMWADKLAAEIGGPVTVEKIGTGWALCGRSDDVDCKWGIYGQRLKRLD</sequence>